<sequence>MPHRPSPLLDLPCELRNEVLLHFLDWENVTALIHPHYLNARLSRSNHSSTRVAVTSQKGEGDSIPNGKTSPMSLVCRQLRAEYMELFTKNVLELRAIDEVVVLVRDFNFDIFQDAFVSKLGRRAVEFANKKVPIDVLLEFTESFGDDLLDMNTADRDAAEAMGMRLNVWYKAGRFALGTHTEVQTVINLFKVCLYAGQQDVELDQMIAGMHQSFEAVEDRVDIGGAERVMKIEEVMSGDEGLEDGDDDLTMAEGEEGADDEYAP</sequence>
<proteinExistence type="predicted"/>
<evidence type="ECO:0000256" key="1">
    <source>
        <dbReference type="SAM" id="MobiDB-lite"/>
    </source>
</evidence>
<protein>
    <recommendedName>
        <fullName evidence="4">F-box domain-containing protein</fullName>
    </recommendedName>
</protein>
<dbReference type="EMBL" id="JAVRRL010000014">
    <property type="protein sequence ID" value="KAK5115056.1"/>
    <property type="molecule type" value="Genomic_DNA"/>
</dbReference>
<organism evidence="2 3">
    <name type="scientific">Meristemomyces frigidus</name>
    <dbReference type="NCBI Taxonomy" id="1508187"/>
    <lineage>
        <taxon>Eukaryota</taxon>
        <taxon>Fungi</taxon>
        <taxon>Dikarya</taxon>
        <taxon>Ascomycota</taxon>
        <taxon>Pezizomycotina</taxon>
        <taxon>Dothideomycetes</taxon>
        <taxon>Dothideomycetidae</taxon>
        <taxon>Mycosphaerellales</taxon>
        <taxon>Teratosphaeriaceae</taxon>
        <taxon>Meristemomyces</taxon>
    </lineage>
</organism>
<feature type="region of interest" description="Disordered" evidence="1">
    <location>
        <begin position="237"/>
        <end position="264"/>
    </location>
</feature>
<accession>A0AAN7YQF5</accession>
<feature type="region of interest" description="Disordered" evidence="1">
    <location>
        <begin position="49"/>
        <end position="69"/>
    </location>
</feature>
<evidence type="ECO:0008006" key="4">
    <source>
        <dbReference type="Google" id="ProtNLM"/>
    </source>
</evidence>
<gene>
    <name evidence="2" type="ORF">LTR62_001753</name>
</gene>
<name>A0AAN7YQF5_9PEZI</name>
<dbReference type="Proteomes" id="UP001310890">
    <property type="component" value="Unassembled WGS sequence"/>
</dbReference>
<comment type="caution">
    <text evidence="2">The sequence shown here is derived from an EMBL/GenBank/DDBJ whole genome shotgun (WGS) entry which is preliminary data.</text>
</comment>
<reference evidence="2" key="1">
    <citation type="submission" date="2023-08" db="EMBL/GenBank/DDBJ databases">
        <title>Black Yeasts Isolated from many extreme environments.</title>
        <authorList>
            <person name="Coleine C."/>
            <person name="Stajich J.E."/>
            <person name="Selbmann L."/>
        </authorList>
    </citation>
    <scope>NUCLEOTIDE SEQUENCE</scope>
    <source>
        <strain evidence="2">CCFEE 5401</strain>
    </source>
</reference>
<dbReference type="AlphaFoldDB" id="A0AAN7YQF5"/>
<evidence type="ECO:0000313" key="3">
    <source>
        <dbReference type="Proteomes" id="UP001310890"/>
    </source>
</evidence>
<evidence type="ECO:0000313" key="2">
    <source>
        <dbReference type="EMBL" id="KAK5115056.1"/>
    </source>
</evidence>
<feature type="compositionally biased region" description="Polar residues" evidence="1">
    <location>
        <begin position="49"/>
        <end position="58"/>
    </location>
</feature>